<name>A0ABN9W614_9DINO</name>
<evidence type="ECO:0000313" key="2">
    <source>
        <dbReference type="EMBL" id="CAK0881569.1"/>
    </source>
</evidence>
<feature type="compositionally biased region" description="Low complexity" evidence="1">
    <location>
        <begin position="228"/>
        <end position="237"/>
    </location>
</feature>
<dbReference type="Proteomes" id="UP001189429">
    <property type="component" value="Unassembled WGS sequence"/>
</dbReference>
<keyword evidence="3" id="KW-1185">Reference proteome</keyword>
<comment type="caution">
    <text evidence="2">The sequence shown here is derived from an EMBL/GenBank/DDBJ whole genome shotgun (WGS) entry which is preliminary data.</text>
</comment>
<proteinExistence type="predicted"/>
<reference evidence="2" key="1">
    <citation type="submission" date="2023-10" db="EMBL/GenBank/DDBJ databases">
        <authorList>
            <person name="Chen Y."/>
            <person name="Shah S."/>
            <person name="Dougan E. K."/>
            <person name="Thang M."/>
            <person name="Chan C."/>
        </authorList>
    </citation>
    <scope>NUCLEOTIDE SEQUENCE [LARGE SCALE GENOMIC DNA]</scope>
</reference>
<feature type="region of interest" description="Disordered" evidence="1">
    <location>
        <begin position="135"/>
        <end position="265"/>
    </location>
</feature>
<gene>
    <name evidence="2" type="ORF">PCOR1329_LOCUS64375</name>
</gene>
<evidence type="ECO:0000313" key="3">
    <source>
        <dbReference type="Proteomes" id="UP001189429"/>
    </source>
</evidence>
<accession>A0ABN9W614</accession>
<feature type="compositionally biased region" description="Polar residues" evidence="1">
    <location>
        <begin position="181"/>
        <end position="203"/>
    </location>
</feature>
<protein>
    <submittedName>
        <fullName evidence="2">Uncharacterized protein</fullName>
    </submittedName>
</protein>
<sequence>MPTRLVYIWGCPRSWRPWRRTPREANWEFTQDPWHDTELQNIDYTGYEFSDVEKVLMNEGGYALTPLAHRRGRWALTSLVTLRARADSRPLAGLDPRLKTGTLKEIEKEDCDHPICARPQHGNQYARWAKCRMRGARRETTKYTPEDKAQTKLKRETVKKEVDLEEHDQHRSRTAIKARNSDNQQVKKNSAQRPPHSPGSSTAPGPGRLRTRAIPEMAPAKPPPPCAAPTAARSPPARRTDTGGPGRSRSCARPRRAVARRSPSG</sequence>
<feature type="compositionally biased region" description="Basic and acidic residues" evidence="1">
    <location>
        <begin position="136"/>
        <end position="171"/>
    </location>
</feature>
<evidence type="ECO:0000256" key="1">
    <source>
        <dbReference type="SAM" id="MobiDB-lite"/>
    </source>
</evidence>
<dbReference type="EMBL" id="CAUYUJ010018204">
    <property type="protein sequence ID" value="CAK0881569.1"/>
    <property type="molecule type" value="Genomic_DNA"/>
</dbReference>
<feature type="compositionally biased region" description="Basic residues" evidence="1">
    <location>
        <begin position="250"/>
        <end position="259"/>
    </location>
</feature>
<organism evidence="2 3">
    <name type="scientific">Prorocentrum cordatum</name>
    <dbReference type="NCBI Taxonomy" id="2364126"/>
    <lineage>
        <taxon>Eukaryota</taxon>
        <taxon>Sar</taxon>
        <taxon>Alveolata</taxon>
        <taxon>Dinophyceae</taxon>
        <taxon>Prorocentrales</taxon>
        <taxon>Prorocentraceae</taxon>
        <taxon>Prorocentrum</taxon>
    </lineage>
</organism>